<evidence type="ECO:0000256" key="1">
    <source>
        <dbReference type="ARBA" id="ARBA00009981"/>
    </source>
</evidence>
<dbReference type="SUPFAM" id="SSF143120">
    <property type="entry name" value="YefM-like"/>
    <property type="match status" value="1"/>
</dbReference>
<dbReference type="OrthoDB" id="2376460at2"/>
<dbReference type="Proteomes" id="UP000069205">
    <property type="component" value="Chromosome"/>
</dbReference>
<evidence type="ECO:0000313" key="2">
    <source>
        <dbReference type="EMBL" id="ALA58236.1"/>
    </source>
</evidence>
<name>A0A0K2GB92_NITMO</name>
<dbReference type="InterPro" id="IPR036165">
    <property type="entry name" value="YefM-like_sf"/>
</dbReference>
<accession>A0A0K2GB92</accession>
<organism evidence="2 3">
    <name type="scientific">Nitrospira moscoviensis</name>
    <dbReference type="NCBI Taxonomy" id="42253"/>
    <lineage>
        <taxon>Bacteria</taxon>
        <taxon>Pseudomonadati</taxon>
        <taxon>Nitrospirota</taxon>
        <taxon>Nitrospiria</taxon>
        <taxon>Nitrospirales</taxon>
        <taxon>Nitrospiraceae</taxon>
        <taxon>Nitrospira</taxon>
    </lineage>
</organism>
<dbReference type="Gene3D" id="3.40.1620.10">
    <property type="entry name" value="YefM-like domain"/>
    <property type="match status" value="1"/>
</dbReference>
<dbReference type="PATRIC" id="fig|42253.5.peg.1785"/>
<keyword evidence="3" id="KW-1185">Reference proteome</keyword>
<dbReference type="RefSeq" id="WP_053379429.1">
    <property type="nucleotide sequence ID" value="NZ_CP011801.1"/>
</dbReference>
<dbReference type="AlphaFoldDB" id="A0A0K2GB92"/>
<evidence type="ECO:0000313" key="3">
    <source>
        <dbReference type="Proteomes" id="UP000069205"/>
    </source>
</evidence>
<dbReference type="PANTHER" id="PTHR35377:SF7">
    <property type="entry name" value="SSL1004 PROTEIN"/>
    <property type="match status" value="1"/>
</dbReference>
<dbReference type="KEGG" id="nmv:NITMOv2_1816"/>
<comment type="similarity">
    <text evidence="1">Belongs to the phD/YefM antitoxin family.</text>
</comment>
<protein>
    <recommendedName>
        <fullName evidence="4">Antitoxin</fullName>
    </recommendedName>
</protein>
<dbReference type="EMBL" id="CP011801">
    <property type="protein sequence ID" value="ALA58236.1"/>
    <property type="molecule type" value="Genomic_DNA"/>
</dbReference>
<dbReference type="PANTHER" id="PTHR35377">
    <property type="entry name" value="ANTITOXIN VAPB49-RELATED-RELATED"/>
    <property type="match status" value="1"/>
</dbReference>
<proteinExistence type="inferred from homology"/>
<dbReference type="InterPro" id="IPR051416">
    <property type="entry name" value="phD-YefM_TA_antitoxins"/>
</dbReference>
<reference evidence="2 3" key="1">
    <citation type="journal article" date="2015" name="Proc. Natl. Acad. Sci. U.S.A.">
        <title>Expanded metabolic versatility of ubiquitous nitrite-oxidizing bacteria from the genus Nitrospira.</title>
        <authorList>
            <person name="Koch H."/>
            <person name="Lucker S."/>
            <person name="Albertsen M."/>
            <person name="Kitzinger K."/>
            <person name="Herbold C."/>
            <person name="Spieck E."/>
            <person name="Nielsen P.H."/>
            <person name="Wagner M."/>
            <person name="Daims H."/>
        </authorList>
    </citation>
    <scope>NUCLEOTIDE SEQUENCE [LARGE SCALE GENOMIC DNA]</scope>
    <source>
        <strain evidence="2 3">NSP M-1</strain>
    </source>
</reference>
<sequence>MKRAAVSTVKATFSACLAKVKAGEELLVMERGKPVAKLVPIPKETGVEEDRALVRDLARAGLVRVGTGKLPAGFWKMARPRDKKGRAVAVLLASRNGSARRFHRPS</sequence>
<gene>
    <name evidence="2" type="ORF">NITMOv2_1816</name>
</gene>
<evidence type="ECO:0008006" key="4">
    <source>
        <dbReference type="Google" id="ProtNLM"/>
    </source>
</evidence>